<dbReference type="Proteomes" id="UP000018466">
    <property type="component" value="Unassembled WGS sequence"/>
</dbReference>
<keyword evidence="2" id="KW-0812">Transmembrane</keyword>
<accession>A0AA37DFH5</accession>
<sequence>MANEEARNPNQPTPEEKKPGNVFLFYVIPFLLLNLLIFFLVTLRPKFKLHIEESVDFRSAEIELEMHPRLPLAAFDVKLDDTPLNLENLGGGHYKTSVDKNGTLEVTIRYINGMSRTQYEHIGSIDDQPPLISGEELDGNMLTVSFDDAQSGVDYDSIYGIDANEERVLPRSIDDAAHTAVFQITTDRLEIHASDKLGHEAVCNFSELDAMGNGGDNSHEYHTYGADEKKQGGTAVEDETLESERKRNSGKAEQSEGQTRATKESTSAARTSTAASTKAKESQTAAKTSTAAPTKAKESQTAAKTSTAAPTKAKESSAAKQTSAADTKAKETSASAGTKAKESSTAAKQTSAAGTKAKESSTAAKSGNKANAVNNSGAPAPGETVSGGKSGPEKSTEPKKSTSSIQVVEPLNP</sequence>
<keyword evidence="2" id="KW-0472">Membrane</keyword>
<feature type="transmembrane region" description="Helical" evidence="2">
    <location>
        <begin position="23"/>
        <end position="43"/>
    </location>
</feature>
<feature type="compositionally biased region" description="Polar residues" evidence="1">
    <location>
        <begin position="343"/>
        <end position="353"/>
    </location>
</feature>
<gene>
    <name evidence="3" type="ORF">HMPREF9623_02052</name>
</gene>
<keyword evidence="2" id="KW-1133">Transmembrane helix</keyword>
<organism evidence="3 4">
    <name type="scientific">Stomatobaculum longum</name>
    <dbReference type="NCBI Taxonomy" id="796942"/>
    <lineage>
        <taxon>Bacteria</taxon>
        <taxon>Bacillati</taxon>
        <taxon>Bacillota</taxon>
        <taxon>Clostridia</taxon>
        <taxon>Lachnospirales</taxon>
        <taxon>Lachnospiraceae</taxon>
        <taxon>Stomatobaculum</taxon>
    </lineage>
</organism>
<keyword evidence="4" id="KW-1185">Reference proteome</keyword>
<proteinExistence type="predicted"/>
<evidence type="ECO:0000313" key="3">
    <source>
        <dbReference type="EMBL" id="EHO15731.1"/>
    </source>
</evidence>
<protein>
    <submittedName>
        <fullName evidence="3">Uncharacterized protein</fullName>
    </submittedName>
</protein>
<evidence type="ECO:0000256" key="1">
    <source>
        <dbReference type="SAM" id="MobiDB-lite"/>
    </source>
</evidence>
<name>A0AA37DFH5_9FIRM</name>
<feature type="compositionally biased region" description="Polar residues" evidence="1">
    <location>
        <begin position="360"/>
        <end position="377"/>
    </location>
</feature>
<feature type="compositionally biased region" description="Low complexity" evidence="1">
    <location>
        <begin position="264"/>
        <end position="311"/>
    </location>
</feature>
<feature type="region of interest" description="Disordered" evidence="1">
    <location>
        <begin position="214"/>
        <end position="413"/>
    </location>
</feature>
<evidence type="ECO:0000313" key="4">
    <source>
        <dbReference type="Proteomes" id="UP000018466"/>
    </source>
</evidence>
<reference evidence="3 4" key="1">
    <citation type="submission" date="2011-10" db="EMBL/GenBank/DDBJ databases">
        <title>The Genome Sequence of Lachnospiraceae bacterium ACC2.</title>
        <authorList>
            <consortium name="The Broad Institute Genome Sequencing Platform"/>
            <person name="Earl A."/>
            <person name="Ward D."/>
            <person name="Feldgarden M."/>
            <person name="Gevers D."/>
            <person name="Sizova M."/>
            <person name="Hazen A."/>
            <person name="Epstein S."/>
            <person name="Young S.K."/>
            <person name="Zeng Q."/>
            <person name="Gargeya S."/>
            <person name="Fitzgerald M."/>
            <person name="Haas B."/>
            <person name="Abouelleil A."/>
            <person name="Alvarado L."/>
            <person name="Arachchi H.M."/>
            <person name="Berlin A."/>
            <person name="Brown A."/>
            <person name="Chapman S.B."/>
            <person name="Chen Z."/>
            <person name="Dunbar C."/>
            <person name="Freedman E."/>
            <person name="Gearin G."/>
            <person name="Goldberg J."/>
            <person name="Griggs A."/>
            <person name="Gujja S."/>
            <person name="Heiman D."/>
            <person name="Howarth C."/>
            <person name="Larson L."/>
            <person name="Lui A."/>
            <person name="MacDonald P.J.P."/>
            <person name="Montmayeur A."/>
            <person name="Murphy C."/>
            <person name="Neiman D."/>
            <person name="Pearson M."/>
            <person name="Priest M."/>
            <person name="Roberts A."/>
            <person name="Saif S."/>
            <person name="Shea T."/>
            <person name="Shenoy N."/>
            <person name="Sisk P."/>
            <person name="Stolte C."/>
            <person name="Sykes S."/>
            <person name="Wortman J."/>
            <person name="Nusbaum C."/>
            <person name="Birren B."/>
        </authorList>
    </citation>
    <scope>NUCLEOTIDE SEQUENCE [LARGE SCALE GENOMIC DNA]</scope>
    <source>
        <strain evidence="3 4">ACC2</strain>
    </source>
</reference>
<evidence type="ECO:0000256" key="2">
    <source>
        <dbReference type="SAM" id="Phobius"/>
    </source>
</evidence>
<dbReference type="GeneID" id="86941844"/>
<dbReference type="EMBL" id="AGEL01000015">
    <property type="protein sequence ID" value="EHO15731.1"/>
    <property type="molecule type" value="Genomic_DNA"/>
</dbReference>
<comment type="caution">
    <text evidence="3">The sequence shown here is derived from an EMBL/GenBank/DDBJ whole genome shotgun (WGS) entry which is preliminary data.</text>
</comment>
<dbReference type="RefSeq" id="WP_009533858.1">
    <property type="nucleotide sequence ID" value="NZ_JH590865.1"/>
</dbReference>
<dbReference type="AlphaFoldDB" id="A0AA37DFH5"/>
<feature type="compositionally biased region" description="Basic and acidic residues" evidence="1">
    <location>
        <begin position="217"/>
        <end position="231"/>
    </location>
</feature>
<feature type="compositionally biased region" description="Basic and acidic residues" evidence="1">
    <location>
        <begin position="391"/>
        <end position="400"/>
    </location>
</feature>